<reference evidence="1" key="2">
    <citation type="submission" date="2022-06" db="UniProtKB">
        <authorList>
            <consortium name="EnsemblMetazoa"/>
        </authorList>
    </citation>
    <scope>IDENTIFICATION</scope>
    <source>
        <strain evidence="1">PS312</strain>
    </source>
</reference>
<evidence type="ECO:0000313" key="2">
    <source>
        <dbReference type="Proteomes" id="UP000005239"/>
    </source>
</evidence>
<dbReference type="Proteomes" id="UP000005239">
    <property type="component" value="Unassembled WGS sequence"/>
</dbReference>
<sequence length="169" mass="18882">MASGSTVEKYLKGWTAFNILQLLGPIFLGYGKPATLAEQILPGAAAIHMRSHAYAAALMLIVKLAMLCCFSSRPMHVVHLLASLVSACSLSAELFIYKVMPLNTSNMFNLGLAVINVLLWSVCWTSMCMPEEPERKGPRRLFAKHYMEGNTFGVEDIENEKRRRKDKNM</sequence>
<keyword evidence="2" id="KW-1185">Reference proteome</keyword>
<evidence type="ECO:0000313" key="1">
    <source>
        <dbReference type="EnsemblMetazoa" id="PPA41883.1"/>
    </source>
</evidence>
<dbReference type="AlphaFoldDB" id="A0A454XZX6"/>
<gene>
    <name evidence="1" type="primary">WBGene00280252</name>
</gene>
<protein>
    <submittedName>
        <fullName evidence="1">Erg-28</fullName>
    </submittedName>
</protein>
<accession>A0A454XZX6</accession>
<name>A0A454XZX6_PRIPA</name>
<accession>A0A8R1Z294</accession>
<dbReference type="EnsemblMetazoa" id="PPA41883.1">
    <property type="protein sequence ID" value="PPA41883.1"/>
    <property type="gene ID" value="WBGene00280252"/>
</dbReference>
<organism evidence="1 2">
    <name type="scientific">Pristionchus pacificus</name>
    <name type="common">Parasitic nematode worm</name>
    <dbReference type="NCBI Taxonomy" id="54126"/>
    <lineage>
        <taxon>Eukaryota</taxon>
        <taxon>Metazoa</taxon>
        <taxon>Ecdysozoa</taxon>
        <taxon>Nematoda</taxon>
        <taxon>Chromadorea</taxon>
        <taxon>Rhabditida</taxon>
        <taxon>Rhabditina</taxon>
        <taxon>Diplogasteromorpha</taxon>
        <taxon>Diplogasteroidea</taxon>
        <taxon>Neodiplogasteridae</taxon>
        <taxon>Pristionchus</taxon>
    </lineage>
</organism>
<reference evidence="2" key="1">
    <citation type="journal article" date="2008" name="Nat. Genet.">
        <title>The Pristionchus pacificus genome provides a unique perspective on nematode lifestyle and parasitism.</title>
        <authorList>
            <person name="Dieterich C."/>
            <person name="Clifton S.W."/>
            <person name="Schuster L.N."/>
            <person name="Chinwalla A."/>
            <person name="Delehaunty K."/>
            <person name="Dinkelacker I."/>
            <person name="Fulton L."/>
            <person name="Fulton R."/>
            <person name="Godfrey J."/>
            <person name="Minx P."/>
            <person name="Mitreva M."/>
            <person name="Roeseler W."/>
            <person name="Tian H."/>
            <person name="Witte H."/>
            <person name="Yang S.P."/>
            <person name="Wilson R.K."/>
            <person name="Sommer R.J."/>
        </authorList>
    </citation>
    <scope>NUCLEOTIDE SEQUENCE [LARGE SCALE GENOMIC DNA]</scope>
    <source>
        <strain evidence="2">PS312</strain>
    </source>
</reference>
<proteinExistence type="predicted"/>